<gene>
    <name evidence="1" type="ORF">APHACPA_1611</name>
</gene>
<dbReference type="EMBL" id="LANR01000001">
    <property type="protein sequence ID" value="KJV62580.1"/>
    <property type="molecule type" value="Genomic_DNA"/>
</dbReference>
<accession>A0A0F3N3F6</accession>
<evidence type="ECO:0000313" key="2">
    <source>
        <dbReference type="Proteomes" id="UP000033556"/>
    </source>
</evidence>
<proteinExistence type="predicted"/>
<organism evidence="1 2">
    <name type="scientific">Rickettsia amblyommatis str. Ac/Pa</name>
    <dbReference type="NCBI Taxonomy" id="1359164"/>
    <lineage>
        <taxon>Bacteria</taxon>
        <taxon>Pseudomonadati</taxon>
        <taxon>Pseudomonadota</taxon>
        <taxon>Alphaproteobacteria</taxon>
        <taxon>Rickettsiales</taxon>
        <taxon>Rickettsiaceae</taxon>
        <taxon>Rickettsieae</taxon>
        <taxon>Rickettsia</taxon>
        <taxon>spotted fever group</taxon>
    </lineage>
</organism>
<keyword evidence="2" id="KW-1185">Reference proteome</keyword>
<dbReference type="PATRIC" id="fig|1359164.3.peg.1596"/>
<reference evidence="1 2" key="1">
    <citation type="submission" date="2015-01" db="EMBL/GenBank/DDBJ databases">
        <title>Genome Sequencing of Rickettsiales.</title>
        <authorList>
            <person name="Daugherty S.C."/>
            <person name="Su Q."/>
            <person name="Abolude K."/>
            <person name="Beier-Sexton M."/>
            <person name="Carlyon J.A."/>
            <person name="Carter R."/>
            <person name="Day N.P."/>
            <person name="Dumler S.J."/>
            <person name="Dyachenko V."/>
            <person name="Godinez A."/>
            <person name="Kurtti T.J."/>
            <person name="Lichay M."/>
            <person name="Mullins K.E."/>
            <person name="Ott S."/>
            <person name="Pappas-Brown V."/>
            <person name="Paris D.H."/>
            <person name="Patel P."/>
            <person name="Richards A.L."/>
            <person name="Sadzewicz L."/>
            <person name="Sears K."/>
            <person name="Seidman D."/>
            <person name="Sengamalay N."/>
            <person name="Stenos J."/>
            <person name="Tallon L.J."/>
            <person name="Vincent G."/>
            <person name="Fraser C.M."/>
            <person name="Munderloh U."/>
            <person name="Dunning-Hotopp J.C."/>
        </authorList>
    </citation>
    <scope>NUCLEOTIDE SEQUENCE [LARGE SCALE GENOMIC DNA]</scope>
    <source>
        <strain evidence="1 2">Ac/Pa</strain>
    </source>
</reference>
<name>A0A0F3N3F6_RICAM</name>
<sequence length="85" mass="10336">MQLSKQLNPDTVWYRARKFLIQHYNKYIDLNVLSKLVVAEEDTYNKKIILKSTSSFYDYYIRNNYMQDLDKAFKTQGFTFELTKF</sequence>
<dbReference type="AlphaFoldDB" id="A0A0F3N3F6"/>
<protein>
    <submittedName>
        <fullName evidence="1">DnaA N-terminal domain protein</fullName>
    </submittedName>
</protein>
<evidence type="ECO:0000313" key="1">
    <source>
        <dbReference type="EMBL" id="KJV62580.1"/>
    </source>
</evidence>
<comment type="caution">
    <text evidence="1">The sequence shown here is derived from an EMBL/GenBank/DDBJ whole genome shotgun (WGS) entry which is preliminary data.</text>
</comment>
<dbReference type="Proteomes" id="UP000033556">
    <property type="component" value="Unassembled WGS sequence"/>
</dbReference>